<dbReference type="EMBL" id="CP053069">
    <property type="protein sequence ID" value="QJR12884.1"/>
    <property type="molecule type" value="Genomic_DNA"/>
</dbReference>
<feature type="signal peptide" evidence="2">
    <location>
        <begin position="1"/>
        <end position="23"/>
    </location>
</feature>
<sequence length="322" mass="33653">MNHAFKTLLASAVLAFASLSAAAQDYPNKPIKLVVGFPPGGSNDAVARIIAPKMAEVLGQPVVIENKPGANATLGTDFVAKSAPDGYTITLGSLSPLVISLATYANIPYDTAKDFAPINTVALTPEVLAVHPSVPAKTLPELVALSKTKQVSLSSAGNGGLPHLAIELLKNESKGNFLHVPYKGAGPATIDTIGGHVNGIMMDVPAVSTQIREGKLRAIVVTNKQRSAVLPDTPTTAEQGLPSVVAVNWFGLMAPKGTPPAVIAKLNDALVKAVNHPQVMEEFKKIGIEGFLHASPEAYAKFLQEEIVRWGKIARDAGAKAD</sequence>
<dbReference type="Gene3D" id="3.40.190.10">
    <property type="entry name" value="Periplasmic binding protein-like II"/>
    <property type="match status" value="1"/>
</dbReference>
<dbReference type="Pfam" id="PF03401">
    <property type="entry name" value="TctC"/>
    <property type="match status" value="1"/>
</dbReference>
<name>A0A6M4H2T9_9PROT</name>
<dbReference type="Gene3D" id="3.40.190.150">
    <property type="entry name" value="Bordetella uptake gene, domain 1"/>
    <property type="match status" value="1"/>
</dbReference>
<dbReference type="PANTHER" id="PTHR42928:SF5">
    <property type="entry name" value="BLR1237 PROTEIN"/>
    <property type="match status" value="1"/>
</dbReference>
<dbReference type="PIRSF" id="PIRSF017082">
    <property type="entry name" value="YflP"/>
    <property type="match status" value="1"/>
</dbReference>
<evidence type="ECO:0000313" key="4">
    <source>
        <dbReference type="Proteomes" id="UP000501534"/>
    </source>
</evidence>
<dbReference type="Proteomes" id="UP000501534">
    <property type="component" value="Chromosome"/>
</dbReference>
<feature type="chain" id="PRO_5026920741" description="Tripartite-type tricarboxylate transporter receptor subunit TctC" evidence="2">
    <location>
        <begin position="24"/>
        <end position="322"/>
    </location>
</feature>
<evidence type="ECO:0008006" key="5">
    <source>
        <dbReference type="Google" id="ProtNLM"/>
    </source>
</evidence>
<organism evidence="3 4">
    <name type="scientific">Usitatibacter rugosus</name>
    <dbReference type="NCBI Taxonomy" id="2732067"/>
    <lineage>
        <taxon>Bacteria</taxon>
        <taxon>Pseudomonadati</taxon>
        <taxon>Pseudomonadota</taxon>
        <taxon>Betaproteobacteria</taxon>
        <taxon>Nitrosomonadales</taxon>
        <taxon>Usitatibacteraceae</taxon>
        <taxon>Usitatibacter</taxon>
    </lineage>
</organism>
<dbReference type="SUPFAM" id="SSF53850">
    <property type="entry name" value="Periplasmic binding protein-like II"/>
    <property type="match status" value="1"/>
</dbReference>
<dbReference type="InterPro" id="IPR042100">
    <property type="entry name" value="Bug_dom1"/>
</dbReference>
<keyword evidence="4" id="KW-1185">Reference proteome</keyword>
<gene>
    <name evidence="3" type="ORF">DSM104443_03978</name>
</gene>
<reference evidence="3 4" key="1">
    <citation type="submission" date="2020-04" db="EMBL/GenBank/DDBJ databases">
        <title>Usitatibacter rugosus gen. nov., sp. nov. and Usitatibacter palustris sp. nov., novel members of Usitatibacteraceae fam. nov. within the order Nitrosomonadales isolated from soil.</title>
        <authorList>
            <person name="Huber K.J."/>
            <person name="Neumann-Schaal M."/>
            <person name="Geppert A."/>
            <person name="Luckner M."/>
            <person name="Wanner G."/>
            <person name="Overmann J."/>
        </authorList>
    </citation>
    <scope>NUCLEOTIDE SEQUENCE [LARGE SCALE GENOMIC DNA]</scope>
    <source>
        <strain evidence="3 4">0125_3</strain>
    </source>
</reference>
<dbReference type="CDD" id="cd07012">
    <property type="entry name" value="PBP2_Bug_TTT"/>
    <property type="match status" value="1"/>
</dbReference>
<dbReference type="AlphaFoldDB" id="A0A6M4H2T9"/>
<dbReference type="PANTHER" id="PTHR42928">
    <property type="entry name" value="TRICARBOXYLATE-BINDING PROTEIN"/>
    <property type="match status" value="1"/>
</dbReference>
<keyword evidence="2" id="KW-0732">Signal</keyword>
<protein>
    <recommendedName>
        <fullName evidence="5">Tripartite-type tricarboxylate transporter receptor subunit TctC</fullName>
    </recommendedName>
</protein>
<dbReference type="KEGG" id="uru:DSM104443_03978"/>
<dbReference type="RefSeq" id="WP_171095473.1">
    <property type="nucleotide sequence ID" value="NZ_CP053069.1"/>
</dbReference>
<comment type="similarity">
    <text evidence="1">Belongs to the UPF0065 (bug) family.</text>
</comment>
<evidence type="ECO:0000256" key="1">
    <source>
        <dbReference type="ARBA" id="ARBA00006987"/>
    </source>
</evidence>
<evidence type="ECO:0000313" key="3">
    <source>
        <dbReference type="EMBL" id="QJR12884.1"/>
    </source>
</evidence>
<evidence type="ECO:0000256" key="2">
    <source>
        <dbReference type="SAM" id="SignalP"/>
    </source>
</evidence>
<accession>A0A6M4H2T9</accession>
<dbReference type="InterPro" id="IPR005064">
    <property type="entry name" value="BUG"/>
</dbReference>
<proteinExistence type="inferred from homology"/>